<reference evidence="1 2" key="1">
    <citation type="submission" date="2019-04" db="EMBL/GenBank/DDBJ databases">
        <title>Niastella caeni sp. nov., isolated from activated sludge.</title>
        <authorList>
            <person name="Sheng M."/>
        </authorList>
    </citation>
    <scope>NUCLEOTIDE SEQUENCE [LARGE SCALE GENOMIC DNA]</scope>
    <source>
        <strain evidence="1 2">HX-2-15</strain>
    </source>
</reference>
<sequence>MNCLKPDHPCLVYTYPASVHIAGFGKTTFDYPSIQSVSTAFIPVTSIHDPVCGSGRRFDIIIYKGLG</sequence>
<protein>
    <submittedName>
        <fullName evidence="1">Uncharacterized protein</fullName>
    </submittedName>
</protein>
<organism evidence="1 2">
    <name type="scientific">Niastella caeni</name>
    <dbReference type="NCBI Taxonomy" id="2569763"/>
    <lineage>
        <taxon>Bacteria</taxon>
        <taxon>Pseudomonadati</taxon>
        <taxon>Bacteroidota</taxon>
        <taxon>Chitinophagia</taxon>
        <taxon>Chitinophagales</taxon>
        <taxon>Chitinophagaceae</taxon>
        <taxon>Niastella</taxon>
    </lineage>
</organism>
<evidence type="ECO:0000313" key="1">
    <source>
        <dbReference type="EMBL" id="THU34789.1"/>
    </source>
</evidence>
<evidence type="ECO:0000313" key="2">
    <source>
        <dbReference type="Proteomes" id="UP000306918"/>
    </source>
</evidence>
<proteinExistence type="predicted"/>
<dbReference type="AlphaFoldDB" id="A0A4S8HKC8"/>
<dbReference type="EMBL" id="STFF01000007">
    <property type="protein sequence ID" value="THU34789.1"/>
    <property type="molecule type" value="Genomic_DNA"/>
</dbReference>
<accession>A0A4S8HKC8</accession>
<name>A0A4S8HKC8_9BACT</name>
<gene>
    <name evidence="1" type="ORF">FAM09_22590</name>
</gene>
<comment type="caution">
    <text evidence="1">The sequence shown here is derived from an EMBL/GenBank/DDBJ whole genome shotgun (WGS) entry which is preliminary data.</text>
</comment>
<dbReference type="Proteomes" id="UP000306918">
    <property type="component" value="Unassembled WGS sequence"/>
</dbReference>
<keyword evidence="2" id="KW-1185">Reference proteome</keyword>